<evidence type="ECO:0000313" key="3">
    <source>
        <dbReference type="Proteomes" id="UP000001593"/>
    </source>
</evidence>
<proteinExistence type="predicted"/>
<evidence type="ECO:0000256" key="1">
    <source>
        <dbReference type="ARBA" id="ARBA00023172"/>
    </source>
</evidence>
<dbReference type="AlphaFoldDB" id="A7SDB5"/>
<accession>A7SDB5</accession>
<dbReference type="InterPro" id="IPR013762">
    <property type="entry name" value="Integrase-like_cat_sf"/>
</dbReference>
<protein>
    <submittedName>
        <fullName evidence="2">Uncharacterized protein</fullName>
    </submittedName>
</protein>
<name>A7SDB5_NEMVE</name>
<dbReference type="EMBL" id="DS469629">
    <property type="protein sequence ID" value="EDO38280.1"/>
    <property type="molecule type" value="Genomic_DNA"/>
</dbReference>
<dbReference type="Gene3D" id="1.10.443.10">
    <property type="entry name" value="Intergrase catalytic core"/>
    <property type="match status" value="1"/>
</dbReference>
<organism evidence="2 3">
    <name type="scientific">Nematostella vectensis</name>
    <name type="common">Starlet sea anemone</name>
    <dbReference type="NCBI Taxonomy" id="45351"/>
    <lineage>
        <taxon>Eukaryota</taxon>
        <taxon>Metazoa</taxon>
        <taxon>Cnidaria</taxon>
        <taxon>Anthozoa</taxon>
        <taxon>Hexacorallia</taxon>
        <taxon>Actiniaria</taxon>
        <taxon>Edwardsiidae</taxon>
        <taxon>Nematostella</taxon>
    </lineage>
</organism>
<dbReference type="GO" id="GO:0015074">
    <property type="term" value="P:DNA integration"/>
    <property type="evidence" value="ECO:0007669"/>
    <property type="project" value="InterPro"/>
</dbReference>
<dbReference type="Proteomes" id="UP000001593">
    <property type="component" value="Unassembled WGS sequence"/>
</dbReference>
<dbReference type="GO" id="GO:0003677">
    <property type="term" value="F:DNA binding"/>
    <property type="evidence" value="ECO:0007669"/>
    <property type="project" value="InterPro"/>
</dbReference>
<evidence type="ECO:0000313" key="2">
    <source>
        <dbReference type="EMBL" id="EDO38280.1"/>
    </source>
</evidence>
<keyword evidence="1" id="KW-0233">DNA recombination</keyword>
<dbReference type="InParanoid" id="A7SDB5"/>
<keyword evidence="3" id="KW-1185">Reference proteome</keyword>
<dbReference type="GO" id="GO:0006310">
    <property type="term" value="P:DNA recombination"/>
    <property type="evidence" value="ECO:0007669"/>
    <property type="project" value="UniProtKB-KW"/>
</dbReference>
<dbReference type="InterPro" id="IPR011010">
    <property type="entry name" value="DNA_brk_join_enz"/>
</dbReference>
<sequence>MYHRRVRSSTQAPGVLVTTDAEVYCRYQYPDFTNTQRDIGPPRPVTPPPPLLPNFADEHWWPGELLYMPGLEGDSCDDDWHHNVTHPEKMGGGSYFVIQQPRHTQGRIMLLSMNGKNFLRALQERGRTRLNHKRRIGRPNVFVTNAKIFMTKALFEKPYTTHSIRRSAARWAARCGADDSTIKRAGRWKSSSFELYTQDARAELITELHDDNPSQDHLLWIHHQMLSCMEGKPCKPYGRKTIQTNGGQPFKPWKENHTNHHPSKSWSMGPCMEGKPCIPYGRKTIQTNGGHHSNHGRKTIQTTIHQSHGQWDHAWKENRVYHMEGKPFKPMEGTIQTTEGKPYKPPSIKVMVNGTMHGRKTVYTIWKENHSNQWRAPFKPRKENHTNHHPSKSWSMGPCMEGKPYSFLVVDELRYWKDFYLDLRRLKNDWSSHNVTHPEKMGGGSYFVIQQPCHTQGRIMLLSMNSKHFLRALQERGRTRLNHKRRIGRPNVCVTNAKIFVGRGSTRESMTADSQFGCFKLKLEWDLSLLGCSIVKIRARSGERSSNAILVDILCPLYLNFKLHQEHMPISLVKWAGDTKKIGVPLSKCGETPDKSREAVLCLTRDTSSNFLLEFTQDHKKFLGTVYPGSQKMGRAKWDYKKLVDYSIQEQPC</sequence>
<dbReference type="SUPFAM" id="SSF56349">
    <property type="entry name" value="DNA breaking-rejoining enzymes"/>
    <property type="match status" value="1"/>
</dbReference>
<gene>
    <name evidence="2" type="ORF">NEMVEDRAFT_v1g244474</name>
</gene>
<reference evidence="2 3" key="1">
    <citation type="journal article" date="2007" name="Science">
        <title>Sea anemone genome reveals ancestral eumetazoan gene repertoire and genomic organization.</title>
        <authorList>
            <person name="Putnam N.H."/>
            <person name="Srivastava M."/>
            <person name="Hellsten U."/>
            <person name="Dirks B."/>
            <person name="Chapman J."/>
            <person name="Salamov A."/>
            <person name="Terry A."/>
            <person name="Shapiro H."/>
            <person name="Lindquist E."/>
            <person name="Kapitonov V.V."/>
            <person name="Jurka J."/>
            <person name="Genikhovich G."/>
            <person name="Grigoriev I.V."/>
            <person name="Lucas S.M."/>
            <person name="Steele R.E."/>
            <person name="Finnerty J.R."/>
            <person name="Technau U."/>
            <person name="Martindale M.Q."/>
            <person name="Rokhsar D.S."/>
        </authorList>
    </citation>
    <scope>NUCLEOTIDE SEQUENCE [LARGE SCALE GENOMIC DNA]</scope>
    <source>
        <strain evidence="3">CH2 X CH6</strain>
    </source>
</reference>
<dbReference type="HOGENOM" id="CLU_419975_0_0_1"/>